<keyword evidence="6" id="KW-0966">Cell projection</keyword>
<dbReference type="NCBIfam" id="TIGR00208">
    <property type="entry name" value="fliS"/>
    <property type="match status" value="1"/>
</dbReference>
<keyword evidence="7" id="KW-1185">Reference proteome</keyword>
<evidence type="ECO:0000256" key="3">
    <source>
        <dbReference type="ARBA" id="ARBA00022490"/>
    </source>
</evidence>
<dbReference type="PANTHER" id="PTHR34773">
    <property type="entry name" value="FLAGELLAR SECRETION CHAPERONE FLIS"/>
    <property type="match status" value="1"/>
</dbReference>
<keyword evidence="6" id="KW-0282">Flagellum</keyword>
<evidence type="ECO:0000313" key="7">
    <source>
        <dbReference type="Proteomes" id="UP000182350"/>
    </source>
</evidence>
<proteinExistence type="inferred from homology"/>
<dbReference type="CDD" id="cd16098">
    <property type="entry name" value="FliS"/>
    <property type="match status" value="1"/>
</dbReference>
<comment type="subcellular location">
    <subcellularLocation>
        <location evidence="1">Cytoplasm</location>
        <location evidence="1">Cytosol</location>
    </subcellularLocation>
</comment>
<dbReference type="GO" id="GO:0005829">
    <property type="term" value="C:cytosol"/>
    <property type="evidence" value="ECO:0007669"/>
    <property type="project" value="UniProtKB-SubCell"/>
</dbReference>
<evidence type="ECO:0000256" key="1">
    <source>
        <dbReference type="ARBA" id="ARBA00004514"/>
    </source>
</evidence>
<dbReference type="RefSeq" id="WP_084661922.1">
    <property type="nucleotide sequence ID" value="NZ_FPJW01000002.1"/>
</dbReference>
<sequence>MVRRMTPYQMKKSAAAWASQVNNNRHLETEVQEADAHKLTLMLYTAIIAHMNDGIRAIERKDDLSKNKWLSKAQAGINELRVTLRHDIDAEFSANLDNLYEYCGRQLGKAKAASDTSLVVEVINLLTPIKEAWEEAAPEARKFREDLAQFQKEQAAKAQQEAPKP</sequence>
<evidence type="ECO:0000313" key="6">
    <source>
        <dbReference type="EMBL" id="SFX24797.1"/>
    </source>
</evidence>
<dbReference type="Pfam" id="PF02561">
    <property type="entry name" value="FliS"/>
    <property type="match status" value="1"/>
</dbReference>
<accession>A0A1K1VJQ6</accession>
<dbReference type="EMBL" id="FPJW01000002">
    <property type="protein sequence ID" value="SFX24797.1"/>
    <property type="molecule type" value="Genomic_DNA"/>
</dbReference>
<keyword evidence="5" id="KW-0143">Chaperone</keyword>
<dbReference type="OrthoDB" id="9792010at2"/>
<gene>
    <name evidence="6" type="ORF">SAMN02745752_01000</name>
</gene>
<evidence type="ECO:0000256" key="2">
    <source>
        <dbReference type="ARBA" id="ARBA00008787"/>
    </source>
</evidence>
<reference evidence="6 7" key="1">
    <citation type="submission" date="2016-11" db="EMBL/GenBank/DDBJ databases">
        <authorList>
            <person name="Jaros S."/>
            <person name="Januszkiewicz K."/>
            <person name="Wedrychowicz H."/>
        </authorList>
    </citation>
    <scope>NUCLEOTIDE SEQUENCE [LARGE SCALE GENOMIC DNA]</scope>
    <source>
        <strain evidence="6 7">DSM 21637</strain>
    </source>
</reference>
<dbReference type="Gene3D" id="1.20.120.340">
    <property type="entry name" value="Flagellar protein FliS"/>
    <property type="match status" value="1"/>
</dbReference>
<organism evidence="6 7">
    <name type="scientific">Marinospirillum alkaliphilum DSM 21637</name>
    <dbReference type="NCBI Taxonomy" id="1122209"/>
    <lineage>
        <taxon>Bacteria</taxon>
        <taxon>Pseudomonadati</taxon>
        <taxon>Pseudomonadota</taxon>
        <taxon>Gammaproteobacteria</taxon>
        <taxon>Oceanospirillales</taxon>
        <taxon>Oceanospirillaceae</taxon>
        <taxon>Marinospirillum</taxon>
    </lineage>
</organism>
<dbReference type="STRING" id="1122209.SAMN02745752_01000"/>
<dbReference type="Proteomes" id="UP000182350">
    <property type="component" value="Unassembled WGS sequence"/>
</dbReference>
<dbReference type="InterPro" id="IPR036584">
    <property type="entry name" value="FliS_sf"/>
</dbReference>
<dbReference type="SUPFAM" id="SSF101116">
    <property type="entry name" value="Flagellar export chaperone FliS"/>
    <property type="match status" value="1"/>
</dbReference>
<comment type="similarity">
    <text evidence="2">Belongs to the FliS family.</text>
</comment>
<dbReference type="PANTHER" id="PTHR34773:SF1">
    <property type="entry name" value="FLAGELLAR SECRETION CHAPERONE FLIS"/>
    <property type="match status" value="1"/>
</dbReference>
<name>A0A1K1VJQ6_9GAMM</name>
<keyword evidence="3" id="KW-0963">Cytoplasm</keyword>
<dbReference type="GO" id="GO:0044780">
    <property type="term" value="P:bacterial-type flagellum assembly"/>
    <property type="evidence" value="ECO:0007669"/>
    <property type="project" value="InterPro"/>
</dbReference>
<keyword evidence="6" id="KW-0969">Cilium</keyword>
<evidence type="ECO:0000256" key="5">
    <source>
        <dbReference type="ARBA" id="ARBA00023186"/>
    </source>
</evidence>
<dbReference type="GO" id="GO:0071973">
    <property type="term" value="P:bacterial-type flagellum-dependent cell motility"/>
    <property type="evidence" value="ECO:0007669"/>
    <property type="project" value="TreeGrafter"/>
</dbReference>
<evidence type="ECO:0000256" key="4">
    <source>
        <dbReference type="ARBA" id="ARBA00022795"/>
    </source>
</evidence>
<dbReference type="InterPro" id="IPR003713">
    <property type="entry name" value="FliS"/>
</dbReference>
<dbReference type="AlphaFoldDB" id="A0A1K1VJQ6"/>
<protein>
    <submittedName>
        <fullName evidence="6">Flagellar protein FliS</fullName>
    </submittedName>
</protein>
<keyword evidence="4" id="KW-1005">Bacterial flagellum biogenesis</keyword>